<dbReference type="GO" id="GO:1990246">
    <property type="term" value="C:uniplex complex"/>
    <property type="evidence" value="ECO:0007669"/>
    <property type="project" value="TreeGrafter"/>
</dbReference>
<dbReference type="GO" id="GO:0005758">
    <property type="term" value="C:mitochondrial intermembrane space"/>
    <property type="evidence" value="ECO:0007669"/>
    <property type="project" value="UniProtKB-SubCell"/>
</dbReference>
<comment type="subcellular location">
    <subcellularLocation>
        <location evidence="1">Mitochondrion inner membrane</location>
    </subcellularLocation>
    <subcellularLocation>
        <location evidence="2">Mitochondrion intermembrane space</location>
    </subcellularLocation>
</comment>
<keyword evidence="3" id="KW-0677">Repeat</keyword>
<protein>
    <recommendedName>
        <fullName evidence="9">EF-hand domain-containing protein</fullName>
    </recommendedName>
</protein>
<dbReference type="GO" id="GO:0005509">
    <property type="term" value="F:calcium ion binding"/>
    <property type="evidence" value="ECO:0007669"/>
    <property type="project" value="InterPro"/>
</dbReference>
<dbReference type="OrthoDB" id="5859791at2759"/>
<keyword evidence="4" id="KW-0999">Mitochondrion inner membrane</keyword>
<keyword evidence="11" id="KW-1185">Reference proteome</keyword>
<keyword evidence="5" id="KW-0106">Calcium</keyword>
<dbReference type="SMART" id="SM00054">
    <property type="entry name" value="EFh"/>
    <property type="match status" value="2"/>
</dbReference>
<dbReference type="GO" id="GO:0036444">
    <property type="term" value="P:calcium import into the mitochondrion"/>
    <property type="evidence" value="ECO:0007669"/>
    <property type="project" value="TreeGrafter"/>
</dbReference>
<comment type="caution">
    <text evidence="10">The sequence shown here is derived from an EMBL/GenBank/DDBJ whole genome shotgun (WGS) entry which is preliminary data.</text>
</comment>
<evidence type="ECO:0000256" key="5">
    <source>
        <dbReference type="ARBA" id="ARBA00022837"/>
    </source>
</evidence>
<evidence type="ECO:0000313" key="10">
    <source>
        <dbReference type="EMBL" id="PAA51185.1"/>
    </source>
</evidence>
<evidence type="ECO:0000256" key="8">
    <source>
        <dbReference type="ARBA" id="ARBA00023136"/>
    </source>
</evidence>
<dbReference type="InterPro" id="IPR039800">
    <property type="entry name" value="MICU1/2/3"/>
</dbReference>
<dbReference type="Pfam" id="PF13202">
    <property type="entry name" value="EF-hand_5"/>
    <property type="match status" value="1"/>
</dbReference>
<keyword evidence="7" id="KW-0496">Mitochondrion</keyword>
<reference evidence="10 11" key="1">
    <citation type="submission" date="2017-06" db="EMBL/GenBank/DDBJ databases">
        <title>A platform for efficient transgenesis in Macrostomum lignano, a flatworm model organism for stem cell research.</title>
        <authorList>
            <person name="Berezikov E."/>
        </authorList>
    </citation>
    <scope>NUCLEOTIDE SEQUENCE [LARGE SCALE GENOMIC DNA]</scope>
    <source>
        <strain evidence="10">DV1</strain>
        <tissue evidence="10">Whole organism</tissue>
    </source>
</reference>
<evidence type="ECO:0000313" key="11">
    <source>
        <dbReference type="Proteomes" id="UP000215902"/>
    </source>
</evidence>
<dbReference type="EMBL" id="NIVC01003489">
    <property type="protein sequence ID" value="PAA51185.1"/>
    <property type="molecule type" value="Genomic_DNA"/>
</dbReference>
<dbReference type="STRING" id="282301.A0A267DPS4"/>
<organism evidence="10 11">
    <name type="scientific">Macrostomum lignano</name>
    <dbReference type="NCBI Taxonomy" id="282301"/>
    <lineage>
        <taxon>Eukaryota</taxon>
        <taxon>Metazoa</taxon>
        <taxon>Spiralia</taxon>
        <taxon>Lophotrochozoa</taxon>
        <taxon>Platyhelminthes</taxon>
        <taxon>Rhabditophora</taxon>
        <taxon>Macrostomorpha</taxon>
        <taxon>Macrostomida</taxon>
        <taxon>Macrostomidae</taxon>
        <taxon>Macrostomum</taxon>
    </lineage>
</organism>
<feature type="domain" description="EF-hand" evidence="9">
    <location>
        <begin position="221"/>
        <end position="256"/>
    </location>
</feature>
<evidence type="ECO:0000256" key="2">
    <source>
        <dbReference type="ARBA" id="ARBA00004569"/>
    </source>
</evidence>
<accession>A0A267DPS4</accession>
<dbReference type="PROSITE" id="PS50222">
    <property type="entry name" value="EF_HAND_2"/>
    <property type="match status" value="2"/>
</dbReference>
<sequence length="474" mass="51492">MALRLAAQLIGASGFASASGLRAATAATAAAHGLRHQQQSRVLSLRSAAFNAGSASSASGSRGQSLFLATAAAAAAAAALAFAEFKKRPAASASVAMAESELSPSESAATGTSGRRRLNWRERRFLQFASLQYNGAAYLSPLDFLEAVALDASCDDEASAKSERSRRIRRRRHVLSEAEYRAMLRATPGKRRASDHLFRDLGSNGLISYPEFLLLLNVLAKSSSGFEIAFRAFDRNSDGSLDADEFRRLYRVVSSNGAAADPGSELLVYDDASTSLLVHFFGTNTRDSVSAAEFAKFADNLQREVLLAEFRACLGATASAVMSPLDFGRAVLRRTRLSASERRLRLALLEDRTWQSEGVTAEEYQQFFQFLLHTGDLFFALRMFEIAGKSIGQEDFQRAVMAATGRGVSPKLLAILFAMFDIDGDGALSYGEFLSLFGQGEAAGLRRRDCDGGDSEDSAWQRYRKCVKKHMLRQ</sequence>
<dbReference type="InterPro" id="IPR011992">
    <property type="entry name" value="EF-hand-dom_pair"/>
</dbReference>
<keyword evidence="6" id="KW-0809">Transit peptide</keyword>
<dbReference type="Pfam" id="PF13833">
    <property type="entry name" value="EF-hand_8"/>
    <property type="match status" value="1"/>
</dbReference>
<feature type="domain" description="EF-hand" evidence="9">
    <location>
        <begin position="408"/>
        <end position="443"/>
    </location>
</feature>
<dbReference type="SUPFAM" id="SSF47473">
    <property type="entry name" value="EF-hand"/>
    <property type="match status" value="2"/>
</dbReference>
<evidence type="ECO:0000256" key="3">
    <source>
        <dbReference type="ARBA" id="ARBA00022737"/>
    </source>
</evidence>
<gene>
    <name evidence="10" type="ORF">BOX15_Mlig028710g1</name>
</gene>
<dbReference type="PROSITE" id="PS00018">
    <property type="entry name" value="EF_HAND_1"/>
    <property type="match status" value="2"/>
</dbReference>
<dbReference type="PANTHER" id="PTHR12294:SF13">
    <property type="entry name" value="MITOCHONDRIAL CALCIUM UPTAKE 3, ISOFORM D"/>
    <property type="match status" value="1"/>
</dbReference>
<proteinExistence type="predicted"/>
<dbReference type="InterPro" id="IPR018247">
    <property type="entry name" value="EF_Hand_1_Ca_BS"/>
</dbReference>
<evidence type="ECO:0000256" key="6">
    <source>
        <dbReference type="ARBA" id="ARBA00022946"/>
    </source>
</evidence>
<evidence type="ECO:0000256" key="7">
    <source>
        <dbReference type="ARBA" id="ARBA00023128"/>
    </source>
</evidence>
<keyword evidence="8" id="KW-0472">Membrane</keyword>
<dbReference type="AlphaFoldDB" id="A0A267DPS4"/>
<dbReference type="PANTHER" id="PTHR12294">
    <property type="entry name" value="EF HAND DOMAIN FAMILY A1,A2-RELATED"/>
    <property type="match status" value="1"/>
</dbReference>
<evidence type="ECO:0000259" key="9">
    <source>
        <dbReference type="PROSITE" id="PS50222"/>
    </source>
</evidence>
<name>A0A267DPS4_9PLAT</name>
<evidence type="ECO:0000256" key="1">
    <source>
        <dbReference type="ARBA" id="ARBA00004273"/>
    </source>
</evidence>
<dbReference type="Proteomes" id="UP000215902">
    <property type="component" value="Unassembled WGS sequence"/>
</dbReference>
<dbReference type="GO" id="GO:0051560">
    <property type="term" value="P:mitochondrial calcium ion homeostasis"/>
    <property type="evidence" value="ECO:0007669"/>
    <property type="project" value="TreeGrafter"/>
</dbReference>
<evidence type="ECO:0000256" key="4">
    <source>
        <dbReference type="ARBA" id="ARBA00022792"/>
    </source>
</evidence>
<dbReference type="Gene3D" id="1.10.238.10">
    <property type="entry name" value="EF-hand"/>
    <property type="match status" value="2"/>
</dbReference>
<dbReference type="InterPro" id="IPR002048">
    <property type="entry name" value="EF_hand_dom"/>
</dbReference>